<dbReference type="Proteomes" id="UP001153365">
    <property type="component" value="Unassembled WGS sequence"/>
</dbReference>
<accession>A0AAV0AP71</accession>
<gene>
    <name evidence="3" type="ORF">PPACK8108_LOCUS4928</name>
</gene>
<keyword evidence="4" id="KW-1185">Reference proteome</keyword>
<comment type="caution">
    <text evidence="3">The sequence shown here is derived from an EMBL/GenBank/DDBJ whole genome shotgun (WGS) entry which is preliminary data.</text>
</comment>
<name>A0AAV0AP71_PHAPC</name>
<feature type="compositionally biased region" description="Basic and acidic residues" evidence="1">
    <location>
        <begin position="141"/>
        <end position="151"/>
    </location>
</feature>
<organism evidence="3 4">
    <name type="scientific">Phakopsora pachyrhizi</name>
    <name type="common">Asian soybean rust disease fungus</name>
    <dbReference type="NCBI Taxonomy" id="170000"/>
    <lineage>
        <taxon>Eukaryota</taxon>
        <taxon>Fungi</taxon>
        <taxon>Dikarya</taxon>
        <taxon>Basidiomycota</taxon>
        <taxon>Pucciniomycotina</taxon>
        <taxon>Pucciniomycetes</taxon>
        <taxon>Pucciniales</taxon>
        <taxon>Phakopsoraceae</taxon>
        <taxon>Phakopsora</taxon>
    </lineage>
</organism>
<dbReference type="EMBL" id="CALTRL010000956">
    <property type="protein sequence ID" value="CAH7670217.1"/>
    <property type="molecule type" value="Genomic_DNA"/>
</dbReference>
<feature type="region of interest" description="Disordered" evidence="1">
    <location>
        <begin position="74"/>
        <end position="94"/>
    </location>
</feature>
<feature type="chain" id="PRO_5043404134" evidence="2">
    <location>
        <begin position="22"/>
        <end position="190"/>
    </location>
</feature>
<feature type="compositionally biased region" description="Polar residues" evidence="1">
    <location>
        <begin position="119"/>
        <end position="139"/>
    </location>
</feature>
<feature type="region of interest" description="Disordered" evidence="1">
    <location>
        <begin position="119"/>
        <end position="190"/>
    </location>
</feature>
<feature type="signal peptide" evidence="2">
    <location>
        <begin position="1"/>
        <end position="21"/>
    </location>
</feature>
<dbReference type="AlphaFoldDB" id="A0AAV0AP71"/>
<evidence type="ECO:0000313" key="4">
    <source>
        <dbReference type="Proteomes" id="UP001153365"/>
    </source>
</evidence>
<reference evidence="3" key="1">
    <citation type="submission" date="2022-06" db="EMBL/GenBank/DDBJ databases">
        <authorList>
            <consortium name="SYNGENTA / RWTH Aachen University"/>
        </authorList>
    </citation>
    <scope>NUCLEOTIDE SEQUENCE</scope>
</reference>
<protein>
    <submittedName>
        <fullName evidence="3">Expressed protein</fullName>
    </submittedName>
</protein>
<sequence length="190" mass="20647">MLFSNSKLALFFGLITSQVFGLPTADSDVSVIKTQQARRDIPPALAALLKINQTSTGNQRRDIPKPIADLLKLNQTPQSQSPPPITTQNKRDLPKPAQELLSAVAKILRRVEIPYQTTLSTEQNSPEVQKVLENQSASKSAKHEIPSELKKLINFQDSTVPSKSTKTDQSTPNGTPVSTAADAKSGTSFK</sequence>
<proteinExistence type="predicted"/>
<keyword evidence="2" id="KW-0732">Signal</keyword>
<feature type="compositionally biased region" description="Polar residues" evidence="1">
    <location>
        <begin position="155"/>
        <end position="178"/>
    </location>
</feature>
<evidence type="ECO:0000256" key="1">
    <source>
        <dbReference type="SAM" id="MobiDB-lite"/>
    </source>
</evidence>
<evidence type="ECO:0000256" key="2">
    <source>
        <dbReference type="SAM" id="SignalP"/>
    </source>
</evidence>
<evidence type="ECO:0000313" key="3">
    <source>
        <dbReference type="EMBL" id="CAH7670217.1"/>
    </source>
</evidence>